<gene>
    <name evidence="3" type="ORF">DESAMIL20_330</name>
    <name evidence="2" type="ORF">DESAMIL20_403</name>
</gene>
<feature type="coiled-coil region" evidence="1">
    <location>
        <begin position="3"/>
        <end position="42"/>
    </location>
</feature>
<name>A0A1X4XZ25_9BACT</name>
<dbReference type="RefSeq" id="WP_086033147.1">
    <property type="nucleotide sequence ID" value="NZ_MDSU01000003.1"/>
</dbReference>
<dbReference type="AlphaFoldDB" id="A0A1X4XZ25"/>
<dbReference type="EMBL" id="MDSU01000007">
    <property type="protein sequence ID" value="OSS42774.1"/>
    <property type="molecule type" value="Genomic_DNA"/>
</dbReference>
<dbReference type="STRING" id="1562698.DESAMIL20_330"/>
<keyword evidence="1" id="KW-0175">Coiled coil</keyword>
<sequence length="77" mass="9131">MELTELEKKEKEMKTKLRELEKRKKEILLKQQLNNCKNLKELCTKFILGEIDEDSFKEAVKKITDKDSFKKASEPVT</sequence>
<evidence type="ECO:0000256" key="1">
    <source>
        <dbReference type="SAM" id="Coils"/>
    </source>
</evidence>
<evidence type="ECO:0000313" key="2">
    <source>
        <dbReference type="EMBL" id="OSS42774.1"/>
    </source>
</evidence>
<proteinExistence type="predicted"/>
<dbReference type="Proteomes" id="UP000194141">
    <property type="component" value="Unassembled WGS sequence"/>
</dbReference>
<comment type="caution">
    <text evidence="2">The sequence shown here is derived from an EMBL/GenBank/DDBJ whole genome shotgun (WGS) entry which is preliminary data.</text>
</comment>
<evidence type="ECO:0000313" key="3">
    <source>
        <dbReference type="EMBL" id="OSS42849.1"/>
    </source>
</evidence>
<accession>A0A1X4XZ25</accession>
<keyword evidence="4" id="KW-1185">Reference proteome</keyword>
<dbReference type="EMBL" id="MDSU01000003">
    <property type="protein sequence ID" value="OSS42849.1"/>
    <property type="molecule type" value="Genomic_DNA"/>
</dbReference>
<evidence type="ECO:0000313" key="4">
    <source>
        <dbReference type="Proteomes" id="UP000194141"/>
    </source>
</evidence>
<organism evidence="2 4">
    <name type="scientific">Desulfurella amilsii</name>
    <dbReference type="NCBI Taxonomy" id="1562698"/>
    <lineage>
        <taxon>Bacteria</taxon>
        <taxon>Pseudomonadati</taxon>
        <taxon>Campylobacterota</taxon>
        <taxon>Desulfurellia</taxon>
        <taxon>Desulfurellales</taxon>
        <taxon>Desulfurellaceae</taxon>
        <taxon>Desulfurella</taxon>
    </lineage>
</organism>
<protein>
    <submittedName>
        <fullName evidence="2">Uncharacterized protein</fullName>
    </submittedName>
</protein>
<reference evidence="2 4" key="1">
    <citation type="journal article" date="2017" name="Front. Microbiol.">
        <title>Genome Sequence of Desulfurella amilsii Strain TR1 and Comparative Genomics of Desulfurellaceae Family.</title>
        <authorList>
            <person name="Florentino A.P."/>
            <person name="Stams A.J."/>
            <person name="Sanchez-Andrea I."/>
        </authorList>
    </citation>
    <scope>NUCLEOTIDE SEQUENCE [LARGE SCALE GENOMIC DNA]</scope>
    <source>
        <strain evidence="2 4">TR1</strain>
    </source>
</reference>